<keyword evidence="2" id="KW-1185">Reference proteome</keyword>
<dbReference type="OrthoDB" id="672632at2"/>
<dbReference type="EMBL" id="PYGK01000006">
    <property type="protein sequence ID" value="PSL29739.1"/>
    <property type="molecule type" value="Genomic_DNA"/>
</dbReference>
<comment type="caution">
    <text evidence="1">The sequence shown here is derived from an EMBL/GenBank/DDBJ whole genome shotgun (WGS) entry which is preliminary data.</text>
</comment>
<name>A0A2P8G6Y5_9BACT</name>
<protein>
    <submittedName>
        <fullName evidence="1">Uncharacterized protein</fullName>
    </submittedName>
</protein>
<dbReference type="Proteomes" id="UP000240978">
    <property type="component" value="Unassembled WGS sequence"/>
</dbReference>
<organism evidence="1 2">
    <name type="scientific">Chitinophaga ginsengisoli</name>
    <dbReference type="NCBI Taxonomy" id="363837"/>
    <lineage>
        <taxon>Bacteria</taxon>
        <taxon>Pseudomonadati</taxon>
        <taxon>Bacteroidota</taxon>
        <taxon>Chitinophagia</taxon>
        <taxon>Chitinophagales</taxon>
        <taxon>Chitinophagaceae</taxon>
        <taxon>Chitinophaga</taxon>
    </lineage>
</organism>
<gene>
    <name evidence="1" type="ORF">CLV42_10673</name>
</gene>
<reference evidence="1 2" key="1">
    <citation type="submission" date="2018-03" db="EMBL/GenBank/DDBJ databases">
        <title>Genomic Encyclopedia of Archaeal and Bacterial Type Strains, Phase II (KMG-II): from individual species to whole genera.</title>
        <authorList>
            <person name="Goeker M."/>
        </authorList>
    </citation>
    <scope>NUCLEOTIDE SEQUENCE [LARGE SCALE GENOMIC DNA]</scope>
    <source>
        <strain evidence="1 2">DSM 18107</strain>
    </source>
</reference>
<proteinExistence type="predicted"/>
<evidence type="ECO:0000313" key="2">
    <source>
        <dbReference type="Proteomes" id="UP000240978"/>
    </source>
</evidence>
<evidence type="ECO:0000313" key="1">
    <source>
        <dbReference type="EMBL" id="PSL29739.1"/>
    </source>
</evidence>
<dbReference type="AlphaFoldDB" id="A0A2P8G6Y5"/>
<dbReference type="RefSeq" id="WP_106602953.1">
    <property type="nucleotide sequence ID" value="NZ_PYGK01000006.1"/>
</dbReference>
<accession>A0A2P8G6Y5</accession>
<sequence length="166" mass="18482">MAKIVGPVPPFIGTRDNVTIYRMNGEYIARTKSSLTGKRVKKDPAFARTMEWAGRLKQGARIASGIYQQMPVDGRVYKQYREITGKAMSLLKEGFSVEDVITMLEAIYVPHASVSGDFRECDMDVQLLSGGIRSERAGGNRWPKLFEVADTTYQGFNKNPTAEPPS</sequence>